<dbReference type="EMBL" id="JACHDR010000001">
    <property type="protein sequence ID" value="MBB5511487.1"/>
    <property type="molecule type" value="Genomic_DNA"/>
</dbReference>
<dbReference type="RefSeq" id="WP_183663103.1">
    <property type="nucleotide sequence ID" value="NZ_BAAARH010000009.1"/>
</dbReference>
<dbReference type="AlphaFoldDB" id="A0A7W8TRB8"/>
<dbReference type="PROSITE" id="PS51318">
    <property type="entry name" value="TAT"/>
    <property type="match status" value="1"/>
</dbReference>
<evidence type="ECO:0008006" key="4">
    <source>
        <dbReference type="Google" id="ProtNLM"/>
    </source>
</evidence>
<gene>
    <name evidence="2" type="ORF">HD598_000174</name>
</gene>
<dbReference type="Proteomes" id="UP000580797">
    <property type="component" value="Unassembled WGS sequence"/>
</dbReference>
<evidence type="ECO:0000256" key="1">
    <source>
        <dbReference type="SAM" id="SignalP"/>
    </source>
</evidence>
<organism evidence="2 3">
    <name type="scientific">Neomicrococcus aestuarii</name>
    <dbReference type="NCBI Taxonomy" id="556325"/>
    <lineage>
        <taxon>Bacteria</taxon>
        <taxon>Bacillati</taxon>
        <taxon>Actinomycetota</taxon>
        <taxon>Actinomycetes</taxon>
        <taxon>Micrococcales</taxon>
        <taxon>Micrococcaceae</taxon>
        <taxon>Neomicrococcus</taxon>
    </lineage>
</organism>
<reference evidence="2 3" key="1">
    <citation type="submission" date="2020-08" db="EMBL/GenBank/DDBJ databases">
        <title>Sequencing the genomes of 1000 actinobacteria strains.</title>
        <authorList>
            <person name="Klenk H.-P."/>
        </authorList>
    </citation>
    <scope>NUCLEOTIDE SEQUENCE [LARGE SCALE GENOMIC DNA]</scope>
    <source>
        <strain evidence="2 3">DSM 105783</strain>
    </source>
</reference>
<evidence type="ECO:0000313" key="3">
    <source>
        <dbReference type="Proteomes" id="UP000580797"/>
    </source>
</evidence>
<accession>A0A7W8TRB8</accession>
<protein>
    <recommendedName>
        <fullName evidence="4">Lipoprotein</fullName>
    </recommendedName>
</protein>
<comment type="caution">
    <text evidence="2">The sequence shown here is derived from an EMBL/GenBank/DDBJ whole genome shotgun (WGS) entry which is preliminary data.</text>
</comment>
<proteinExistence type="predicted"/>
<name>A0A7W8TRB8_9MICC</name>
<feature type="signal peptide" evidence="1">
    <location>
        <begin position="1"/>
        <end position="36"/>
    </location>
</feature>
<dbReference type="InterPro" id="IPR006311">
    <property type="entry name" value="TAT_signal"/>
</dbReference>
<keyword evidence="1" id="KW-0732">Signal</keyword>
<evidence type="ECO:0000313" key="2">
    <source>
        <dbReference type="EMBL" id="MBB5511487.1"/>
    </source>
</evidence>
<sequence length="283" mass="28992">MTEITTRPTISRRKIAQSMAWTVPVIALAGAAPAMAASRLSGCATLKWTDTTLSGTQGTSGIRTGSITLPEGSLVTVRVTQHRIGGQPGRDINSGKAAPTSIYGDFSATAAGAQQAWANGVTSNQSSLYVVAAGSSSSVLTLNQGTSTSANGTTRGQETLTFSFESSTGKVLTPTSITFNAYDVTSQLTNMNNAAYYTDSLSFSGATATYGTAVGAPSIYEALPGSLSSLGTKTSTSAGNYIPVTLTPTSATPIITYINASTTPLVPSSNYQYVGIGDLKVCF</sequence>
<feature type="chain" id="PRO_5030714101" description="Lipoprotein" evidence="1">
    <location>
        <begin position="37"/>
        <end position="283"/>
    </location>
</feature>